<protein>
    <recommendedName>
        <fullName evidence="9">tRNA (guanine-N(7)-)-methyltransferase</fullName>
        <ecNumber evidence="9">2.1.1.33</ecNumber>
    </recommendedName>
    <alternativeName>
        <fullName evidence="9">tRNA (guanine(46)-N(7))-methyltransferase</fullName>
    </alternativeName>
    <alternativeName>
        <fullName evidence="9">tRNA(m7G46)-methyltransferase</fullName>
    </alternativeName>
</protein>
<dbReference type="GO" id="GO:0043527">
    <property type="term" value="C:tRNA methyltransferase complex"/>
    <property type="evidence" value="ECO:0007669"/>
    <property type="project" value="TreeGrafter"/>
</dbReference>
<feature type="binding site" evidence="9">
    <location>
        <position position="122"/>
    </location>
    <ligand>
        <name>substrate</name>
    </ligand>
</feature>
<feature type="binding site" evidence="9">
    <location>
        <position position="154"/>
    </location>
    <ligand>
        <name>substrate</name>
    </ligand>
</feature>
<comment type="pathway">
    <text evidence="7 9">tRNA modification; N(7)-methylguanine-tRNA biosynthesis.</text>
</comment>
<dbReference type="STRING" id="1121324.CLIT_2c02990"/>
<comment type="caution">
    <text evidence="9">Lacks conserved residue(s) required for the propagation of feature annotation.</text>
</comment>
<comment type="function">
    <text evidence="2 9">Catalyzes the formation of N(7)-methylguanine at position 46 (m7G46) in tRNA.</text>
</comment>
<keyword evidence="5 9" id="KW-0949">S-adenosyl-L-methionine</keyword>
<accession>A0A069RIT0</accession>
<dbReference type="PANTHER" id="PTHR23417:SF14">
    <property type="entry name" value="PENTACOTRIPEPTIDE-REPEAT REGION OF PRORP DOMAIN-CONTAINING PROTEIN"/>
    <property type="match status" value="1"/>
</dbReference>
<dbReference type="EMBL" id="JJMM01000002">
    <property type="protein sequence ID" value="KDR96693.1"/>
    <property type="molecule type" value="Genomic_DNA"/>
</dbReference>
<evidence type="ECO:0000256" key="1">
    <source>
        <dbReference type="ARBA" id="ARBA00000142"/>
    </source>
</evidence>
<evidence type="ECO:0000256" key="2">
    <source>
        <dbReference type="ARBA" id="ARBA00003015"/>
    </source>
</evidence>
<evidence type="ECO:0000256" key="8">
    <source>
        <dbReference type="ARBA" id="ARBA00060767"/>
    </source>
</evidence>
<feature type="binding site" evidence="9">
    <location>
        <position position="44"/>
    </location>
    <ligand>
        <name>S-adenosyl-L-methionine</name>
        <dbReference type="ChEBI" id="CHEBI:59789"/>
    </ligand>
</feature>
<dbReference type="InterPro" id="IPR029063">
    <property type="entry name" value="SAM-dependent_MTases_sf"/>
</dbReference>
<comment type="similarity">
    <text evidence="8 9">Belongs to the class I-like SAM-binding methyltransferase superfamily. TrmB family.</text>
</comment>
<dbReference type="UniPathway" id="UPA00989"/>
<dbReference type="Proteomes" id="UP000027946">
    <property type="component" value="Unassembled WGS sequence"/>
</dbReference>
<comment type="caution">
    <text evidence="10">The sequence shown here is derived from an EMBL/GenBank/DDBJ whole genome shotgun (WGS) entry which is preliminary data.</text>
</comment>
<dbReference type="NCBIfam" id="NF001080">
    <property type="entry name" value="PRK00121.2-2"/>
    <property type="match status" value="1"/>
</dbReference>
<organism evidence="10 11">
    <name type="scientific">Peptoclostridium litorale DSM 5388</name>
    <dbReference type="NCBI Taxonomy" id="1121324"/>
    <lineage>
        <taxon>Bacteria</taxon>
        <taxon>Bacillati</taxon>
        <taxon>Bacillota</taxon>
        <taxon>Clostridia</taxon>
        <taxon>Peptostreptococcales</taxon>
        <taxon>Peptoclostridiaceae</taxon>
        <taxon>Peptoclostridium</taxon>
    </lineage>
</organism>
<feature type="binding site" evidence="9">
    <location>
        <position position="118"/>
    </location>
    <ligand>
        <name>S-adenosyl-L-methionine</name>
        <dbReference type="ChEBI" id="CHEBI:59789"/>
    </ligand>
</feature>
<keyword evidence="11" id="KW-1185">Reference proteome</keyword>
<dbReference type="EC" id="2.1.1.33" evidence="9"/>
<evidence type="ECO:0000256" key="3">
    <source>
        <dbReference type="ARBA" id="ARBA00022603"/>
    </source>
</evidence>
<reference evidence="10 11" key="1">
    <citation type="submission" date="2014-03" db="EMBL/GenBank/DDBJ databases">
        <title>Genome sequence of Clostridium litorale W6, DSM 5388.</title>
        <authorList>
            <person name="Poehlein A."/>
            <person name="Jagirdar A."/>
            <person name="Khonsari B."/>
            <person name="Chibani C.M."/>
            <person name="Gutierrez Gutierrez D.A."/>
            <person name="Davydova E."/>
            <person name="Alghaithi H.S."/>
            <person name="Nair K.P."/>
            <person name="Dhamotharan K."/>
            <person name="Chandran L."/>
            <person name="G W."/>
            <person name="Daniel R."/>
        </authorList>
    </citation>
    <scope>NUCLEOTIDE SEQUENCE [LARGE SCALE GENOMIC DNA]</scope>
    <source>
        <strain evidence="10 11">W6</strain>
    </source>
</reference>
<keyword evidence="6 9" id="KW-0819">tRNA processing</keyword>
<dbReference type="RefSeq" id="WP_038261280.1">
    <property type="nucleotide sequence ID" value="NZ_FSRH01000001.1"/>
</dbReference>
<evidence type="ECO:0000256" key="6">
    <source>
        <dbReference type="ARBA" id="ARBA00022694"/>
    </source>
</evidence>
<name>A0A069RIT0_PEPLI</name>
<feature type="binding site" evidence="9">
    <location>
        <begin position="191"/>
        <end position="194"/>
    </location>
    <ligand>
        <name>substrate</name>
    </ligand>
</feature>
<evidence type="ECO:0000256" key="7">
    <source>
        <dbReference type="ARBA" id="ARBA00060552"/>
    </source>
</evidence>
<dbReference type="Pfam" id="PF02390">
    <property type="entry name" value="Methyltransf_4"/>
    <property type="match status" value="1"/>
</dbReference>
<evidence type="ECO:0000256" key="9">
    <source>
        <dbReference type="HAMAP-Rule" id="MF_01057"/>
    </source>
</evidence>
<feature type="binding site" evidence="9">
    <location>
        <position position="69"/>
    </location>
    <ligand>
        <name>S-adenosyl-L-methionine</name>
        <dbReference type="ChEBI" id="CHEBI:59789"/>
    </ligand>
</feature>
<dbReference type="GO" id="GO:0008176">
    <property type="term" value="F:tRNA (guanine(46)-N7)-methyltransferase activity"/>
    <property type="evidence" value="ECO:0007669"/>
    <property type="project" value="UniProtKB-UniRule"/>
</dbReference>
<dbReference type="NCBIfam" id="TIGR00091">
    <property type="entry name" value="tRNA (guanosine(46)-N7)-methyltransferase TrmB"/>
    <property type="match status" value="1"/>
</dbReference>
<evidence type="ECO:0000313" key="11">
    <source>
        <dbReference type="Proteomes" id="UP000027946"/>
    </source>
</evidence>
<proteinExistence type="inferred from homology"/>
<gene>
    <name evidence="9 10" type="primary">trmB</name>
    <name evidence="10" type="ORF">CLIT_2c02990</name>
</gene>
<dbReference type="FunFam" id="3.40.50.150:FF:000035">
    <property type="entry name" value="tRNA (guanine-N(7)-)-methyltransferase"/>
    <property type="match status" value="1"/>
</dbReference>
<feature type="binding site" evidence="9">
    <location>
        <position position="96"/>
    </location>
    <ligand>
        <name>S-adenosyl-L-methionine</name>
        <dbReference type="ChEBI" id="CHEBI:59789"/>
    </ligand>
</feature>
<evidence type="ECO:0000256" key="5">
    <source>
        <dbReference type="ARBA" id="ARBA00022691"/>
    </source>
</evidence>
<dbReference type="eggNOG" id="COG0220">
    <property type="taxonomic scope" value="Bacteria"/>
</dbReference>
<dbReference type="SUPFAM" id="SSF53335">
    <property type="entry name" value="S-adenosyl-L-methionine-dependent methyltransferases"/>
    <property type="match status" value="1"/>
</dbReference>
<sequence>MRLRKQRGAMEKLLSYSKYVVKEEDAANFSISDKFDSKGPVNIEIGTGRGKFITSFAKNNPGLNYVGIECKEEVLIKAVKKAEDMELQNIKFIIGDALRMNEYFSNGEVERIFINFCDPWPKRRHAKRRLVYRKFLDVYKEILIPGGEIHFKTDNEKLFEFALNEMSGSGLRLKNITFDLHASDYEGNITTEYEEKFAQKGMKIFRCEAHKID</sequence>
<keyword evidence="3 9" id="KW-0489">Methyltransferase</keyword>
<evidence type="ECO:0000313" key="10">
    <source>
        <dbReference type="EMBL" id="KDR96693.1"/>
    </source>
</evidence>
<evidence type="ECO:0000256" key="4">
    <source>
        <dbReference type="ARBA" id="ARBA00022679"/>
    </source>
</evidence>
<dbReference type="HAMAP" id="MF_01057">
    <property type="entry name" value="tRNA_methyltr_TrmB"/>
    <property type="match status" value="1"/>
</dbReference>
<dbReference type="PROSITE" id="PS51625">
    <property type="entry name" value="SAM_MT_TRMB"/>
    <property type="match status" value="1"/>
</dbReference>
<comment type="catalytic activity">
    <reaction evidence="1 9">
        <text>guanosine(46) in tRNA + S-adenosyl-L-methionine = N(7)-methylguanosine(46) in tRNA + S-adenosyl-L-homocysteine</text>
        <dbReference type="Rhea" id="RHEA:42708"/>
        <dbReference type="Rhea" id="RHEA-COMP:10188"/>
        <dbReference type="Rhea" id="RHEA-COMP:10189"/>
        <dbReference type="ChEBI" id="CHEBI:57856"/>
        <dbReference type="ChEBI" id="CHEBI:59789"/>
        <dbReference type="ChEBI" id="CHEBI:74269"/>
        <dbReference type="ChEBI" id="CHEBI:74480"/>
        <dbReference type="EC" id="2.1.1.33"/>
    </reaction>
</comment>
<dbReference type="Gene3D" id="3.40.50.150">
    <property type="entry name" value="Vaccinia Virus protein VP39"/>
    <property type="match status" value="1"/>
</dbReference>
<dbReference type="CDD" id="cd02440">
    <property type="entry name" value="AdoMet_MTases"/>
    <property type="match status" value="1"/>
</dbReference>
<keyword evidence="4 9" id="KW-0808">Transferase</keyword>
<dbReference type="InterPro" id="IPR055361">
    <property type="entry name" value="tRNA_methyltr_TrmB_bact"/>
</dbReference>
<dbReference type="AlphaFoldDB" id="A0A069RIT0"/>
<dbReference type="InterPro" id="IPR003358">
    <property type="entry name" value="tRNA_(Gua-N-7)_MeTrfase_Trmb"/>
</dbReference>
<dbReference type="OrthoDB" id="9802090at2"/>
<dbReference type="PANTHER" id="PTHR23417">
    <property type="entry name" value="3-DEOXY-D-MANNO-OCTULOSONIC-ACID TRANSFERASE/TRNA GUANINE-N 7 - -METHYLTRANSFERASE"/>
    <property type="match status" value="1"/>
</dbReference>